<accession>A0A0F9SHJ2</accession>
<name>A0A0F9SHJ2_9ZZZZ</name>
<dbReference type="AlphaFoldDB" id="A0A0F9SHJ2"/>
<reference evidence="1" key="1">
    <citation type="journal article" date="2015" name="Nature">
        <title>Complex archaea that bridge the gap between prokaryotes and eukaryotes.</title>
        <authorList>
            <person name="Spang A."/>
            <person name="Saw J.H."/>
            <person name="Jorgensen S.L."/>
            <person name="Zaremba-Niedzwiedzka K."/>
            <person name="Martijn J."/>
            <person name="Lind A.E."/>
            <person name="van Eijk R."/>
            <person name="Schleper C."/>
            <person name="Guy L."/>
            <person name="Ettema T.J."/>
        </authorList>
    </citation>
    <scope>NUCLEOTIDE SEQUENCE</scope>
</reference>
<evidence type="ECO:0000313" key="1">
    <source>
        <dbReference type="EMBL" id="KKN28808.1"/>
    </source>
</evidence>
<organism evidence="1">
    <name type="scientific">marine sediment metagenome</name>
    <dbReference type="NCBI Taxonomy" id="412755"/>
    <lineage>
        <taxon>unclassified sequences</taxon>
        <taxon>metagenomes</taxon>
        <taxon>ecological metagenomes</taxon>
    </lineage>
</organism>
<comment type="caution">
    <text evidence="1">The sequence shown here is derived from an EMBL/GenBank/DDBJ whole genome shotgun (WGS) entry which is preliminary data.</text>
</comment>
<dbReference type="EMBL" id="LAZR01002533">
    <property type="protein sequence ID" value="KKN28808.1"/>
    <property type="molecule type" value="Genomic_DNA"/>
</dbReference>
<protein>
    <submittedName>
        <fullName evidence="1">Uncharacterized protein</fullName>
    </submittedName>
</protein>
<proteinExistence type="predicted"/>
<gene>
    <name evidence="1" type="ORF">LCGC14_0850560</name>
</gene>
<sequence length="73" mass="8146">MVVVAAVTNQLASGGIDGDIRRAAPYGIEVTLAVGRQVDRVVWDVVFDQVDRNVRQDLTLLTPWNPEPRWRSS</sequence>